<dbReference type="InterPro" id="IPR036390">
    <property type="entry name" value="WH_DNA-bd_sf"/>
</dbReference>
<proteinExistence type="inferred from homology"/>
<dbReference type="OrthoDB" id="613763at2759"/>
<evidence type="ECO:0000256" key="2">
    <source>
        <dbReference type="ARBA" id="ARBA00011038"/>
    </source>
</evidence>
<dbReference type="InterPro" id="IPR036388">
    <property type="entry name" value="WH-like_DNA-bd_sf"/>
</dbReference>
<gene>
    <name evidence="6" type="ORF">H312_03231</name>
</gene>
<evidence type="ECO:0000313" key="6">
    <source>
        <dbReference type="EMBL" id="KCZ79377.1"/>
    </source>
</evidence>
<evidence type="ECO:0000313" key="7">
    <source>
        <dbReference type="Proteomes" id="UP000030655"/>
    </source>
</evidence>
<evidence type="ECO:0008006" key="8">
    <source>
        <dbReference type="Google" id="ProtNLM"/>
    </source>
</evidence>
<evidence type="ECO:0000256" key="1">
    <source>
        <dbReference type="ARBA" id="ARBA00004123"/>
    </source>
</evidence>
<keyword evidence="5" id="KW-0539">Nucleus</keyword>
<evidence type="ECO:0000256" key="5">
    <source>
        <dbReference type="ARBA" id="ARBA00023242"/>
    </source>
</evidence>
<dbReference type="SUPFAM" id="SSF46785">
    <property type="entry name" value="Winged helix' DNA-binding domain"/>
    <property type="match status" value="1"/>
</dbReference>
<dbReference type="GO" id="GO:0006383">
    <property type="term" value="P:transcription by RNA polymerase III"/>
    <property type="evidence" value="ECO:0007669"/>
    <property type="project" value="InterPro"/>
</dbReference>
<dbReference type="GO" id="GO:0005666">
    <property type="term" value="C:RNA polymerase III complex"/>
    <property type="evidence" value="ECO:0007669"/>
    <property type="project" value="InterPro"/>
</dbReference>
<reference evidence="7" key="1">
    <citation type="submission" date="2013-02" db="EMBL/GenBank/DDBJ databases">
        <authorList>
            <consortium name="The Broad Institute Genome Sequencing Platform"/>
            <person name="Cuomo C."/>
            <person name="Becnel J."/>
            <person name="Sanscrainte N."/>
            <person name="Walker B."/>
            <person name="Young S.K."/>
            <person name="Zeng Q."/>
            <person name="Gargeya S."/>
            <person name="Fitzgerald M."/>
            <person name="Haas B."/>
            <person name="Abouelleil A."/>
            <person name="Alvarado L."/>
            <person name="Arachchi H.M."/>
            <person name="Berlin A.M."/>
            <person name="Chapman S.B."/>
            <person name="Dewar J."/>
            <person name="Goldberg J."/>
            <person name="Griggs A."/>
            <person name="Gujja S."/>
            <person name="Hansen M."/>
            <person name="Howarth C."/>
            <person name="Imamovic A."/>
            <person name="Larimer J."/>
            <person name="McCowan C."/>
            <person name="Murphy C."/>
            <person name="Neiman D."/>
            <person name="Pearson M."/>
            <person name="Priest M."/>
            <person name="Roberts A."/>
            <person name="Saif S."/>
            <person name="Shea T."/>
            <person name="Sisk P."/>
            <person name="Sykes S."/>
            <person name="Wortman J."/>
            <person name="Nusbaum C."/>
            <person name="Birren B."/>
        </authorList>
    </citation>
    <scope>NUCLEOTIDE SEQUENCE [LARGE SCALE GENOMIC DNA]</scope>
    <source>
        <strain evidence="7">PRA339</strain>
    </source>
</reference>
<sequence length="231" mass="26601">MEEEIKIIIEKNKSNISEQELLNQLSKYSKLDVENALNDLVSNKKIEKFLSRGIYKYRIIKLSQEDSQSLIHNLIIQSDVQGMSLNELKSKTNLPQAMVNKCIKNLEHALLIKTVKSHKNNQKLLISYDKTPSEEITGGKWFSAGDIDEQFVNEVLKVIDLYITNKSRNSLVRISLLPTIRDIHEFISNSKITSIILDESDIKLLLNIMVAEGSIQEIEKDGKYFYKKFKI</sequence>
<dbReference type="STRING" id="1288291.A0A059EWY0"/>
<dbReference type="HOGENOM" id="CLU_033661_0_1_1"/>
<evidence type="ECO:0000256" key="4">
    <source>
        <dbReference type="ARBA" id="ARBA00023163"/>
    </source>
</evidence>
<organism evidence="6 7">
    <name type="scientific">Anncaliia algerae PRA339</name>
    <dbReference type="NCBI Taxonomy" id="1288291"/>
    <lineage>
        <taxon>Eukaryota</taxon>
        <taxon>Fungi</taxon>
        <taxon>Fungi incertae sedis</taxon>
        <taxon>Microsporidia</taxon>
        <taxon>Tubulinosematoidea</taxon>
        <taxon>Tubulinosematidae</taxon>
        <taxon>Anncaliia</taxon>
    </lineage>
</organism>
<keyword evidence="7" id="KW-1185">Reference proteome</keyword>
<dbReference type="EMBL" id="KK365287">
    <property type="protein sequence ID" value="KCZ79377.1"/>
    <property type="molecule type" value="Genomic_DNA"/>
</dbReference>
<dbReference type="InterPro" id="IPR007832">
    <property type="entry name" value="RNA_pol_Rpc34"/>
</dbReference>
<dbReference type="Proteomes" id="UP000030655">
    <property type="component" value="Unassembled WGS sequence"/>
</dbReference>
<comment type="similarity">
    <text evidence="2">Belongs to the eukaryotic RPC34/RPC39 RNA polymerase subunit family.</text>
</comment>
<dbReference type="Gene3D" id="1.10.10.10">
    <property type="entry name" value="Winged helix-like DNA-binding domain superfamily/Winged helix DNA-binding domain"/>
    <property type="match status" value="1"/>
</dbReference>
<name>A0A059EWY0_9MICR</name>
<keyword evidence="3" id="KW-0240">DNA-directed RNA polymerase</keyword>
<dbReference type="VEuPathDB" id="MicrosporidiaDB:H312_03231"/>
<reference evidence="6 7" key="2">
    <citation type="submission" date="2014-03" db="EMBL/GenBank/DDBJ databases">
        <title>The Genome Sequence of Anncaliia algerae insect isolate PRA339.</title>
        <authorList>
            <consortium name="The Broad Institute Genome Sequencing Platform"/>
            <consortium name="The Broad Institute Genome Sequencing Center for Infectious Disease"/>
            <person name="Cuomo C."/>
            <person name="Becnel J."/>
            <person name="Sanscrainte N."/>
            <person name="Walker B."/>
            <person name="Young S.K."/>
            <person name="Zeng Q."/>
            <person name="Gargeya S."/>
            <person name="Fitzgerald M."/>
            <person name="Haas B."/>
            <person name="Abouelleil A."/>
            <person name="Alvarado L."/>
            <person name="Arachchi H.M."/>
            <person name="Berlin A.M."/>
            <person name="Chapman S.B."/>
            <person name="Dewar J."/>
            <person name="Goldberg J."/>
            <person name="Griggs A."/>
            <person name="Gujja S."/>
            <person name="Hansen M."/>
            <person name="Howarth C."/>
            <person name="Imamovic A."/>
            <person name="Larimer J."/>
            <person name="McCowan C."/>
            <person name="Murphy C."/>
            <person name="Neiman D."/>
            <person name="Pearson M."/>
            <person name="Priest M."/>
            <person name="Roberts A."/>
            <person name="Saif S."/>
            <person name="Shea T."/>
            <person name="Sisk P."/>
            <person name="Sykes S."/>
            <person name="Wortman J."/>
            <person name="Nusbaum C."/>
            <person name="Birren B."/>
        </authorList>
    </citation>
    <scope>NUCLEOTIDE SEQUENCE [LARGE SCALE GENOMIC DNA]</scope>
    <source>
        <strain evidence="6 7">PRA339</strain>
    </source>
</reference>
<dbReference type="AlphaFoldDB" id="A0A059EWY0"/>
<accession>A0A059EWY0</accession>
<evidence type="ECO:0000256" key="3">
    <source>
        <dbReference type="ARBA" id="ARBA00022478"/>
    </source>
</evidence>
<dbReference type="Pfam" id="PF05158">
    <property type="entry name" value="RNA_pol_Rpc34"/>
    <property type="match status" value="1"/>
</dbReference>
<comment type="subcellular location">
    <subcellularLocation>
        <location evidence="1">Nucleus</location>
    </subcellularLocation>
</comment>
<dbReference type="PANTHER" id="PTHR12780">
    <property type="entry name" value="RNA POLYMERASE III DNA DIRECTED , 39KD SUBUNIT-RELATED"/>
    <property type="match status" value="1"/>
</dbReference>
<protein>
    <recommendedName>
        <fullName evidence="8">DNA-directed RNA polymerase III subunit RPC6</fullName>
    </recommendedName>
</protein>
<keyword evidence="4" id="KW-0804">Transcription</keyword>
<dbReference type="InterPro" id="IPR016049">
    <property type="entry name" value="RNA_pol_Rpc34-like"/>
</dbReference>